<keyword evidence="3" id="KW-1185">Reference proteome</keyword>
<feature type="region of interest" description="Disordered" evidence="1">
    <location>
        <begin position="102"/>
        <end position="155"/>
    </location>
</feature>
<dbReference type="EnsemblProtists" id="EOD07839">
    <property type="protein sequence ID" value="EOD07839"/>
    <property type="gene ID" value="EMIHUDRAFT_446403"/>
</dbReference>
<evidence type="ECO:0000256" key="1">
    <source>
        <dbReference type="SAM" id="MobiDB-lite"/>
    </source>
</evidence>
<feature type="region of interest" description="Disordered" evidence="1">
    <location>
        <begin position="476"/>
        <end position="529"/>
    </location>
</feature>
<feature type="compositionally biased region" description="Gly residues" evidence="1">
    <location>
        <begin position="105"/>
        <end position="119"/>
    </location>
</feature>
<dbReference type="GeneID" id="17253992"/>
<dbReference type="Proteomes" id="UP000013827">
    <property type="component" value="Unassembled WGS sequence"/>
</dbReference>
<dbReference type="PaxDb" id="2903-EOD07839"/>
<protein>
    <submittedName>
        <fullName evidence="2">Uncharacterized protein</fullName>
    </submittedName>
</protein>
<dbReference type="AlphaFoldDB" id="A0A0D3I9A4"/>
<reference evidence="3" key="1">
    <citation type="journal article" date="2013" name="Nature">
        <title>Pan genome of the phytoplankton Emiliania underpins its global distribution.</title>
        <authorList>
            <person name="Read B.A."/>
            <person name="Kegel J."/>
            <person name="Klute M.J."/>
            <person name="Kuo A."/>
            <person name="Lefebvre S.C."/>
            <person name="Maumus F."/>
            <person name="Mayer C."/>
            <person name="Miller J."/>
            <person name="Monier A."/>
            <person name="Salamov A."/>
            <person name="Young J."/>
            <person name="Aguilar M."/>
            <person name="Claverie J.M."/>
            <person name="Frickenhaus S."/>
            <person name="Gonzalez K."/>
            <person name="Herman E.K."/>
            <person name="Lin Y.C."/>
            <person name="Napier J."/>
            <person name="Ogata H."/>
            <person name="Sarno A.F."/>
            <person name="Shmutz J."/>
            <person name="Schroeder D."/>
            <person name="de Vargas C."/>
            <person name="Verret F."/>
            <person name="von Dassow P."/>
            <person name="Valentin K."/>
            <person name="Van de Peer Y."/>
            <person name="Wheeler G."/>
            <person name="Dacks J.B."/>
            <person name="Delwiche C.F."/>
            <person name="Dyhrman S.T."/>
            <person name="Glockner G."/>
            <person name="John U."/>
            <person name="Richards T."/>
            <person name="Worden A.Z."/>
            <person name="Zhang X."/>
            <person name="Grigoriev I.V."/>
            <person name="Allen A.E."/>
            <person name="Bidle K."/>
            <person name="Borodovsky M."/>
            <person name="Bowler C."/>
            <person name="Brownlee C."/>
            <person name="Cock J.M."/>
            <person name="Elias M."/>
            <person name="Gladyshev V.N."/>
            <person name="Groth M."/>
            <person name="Guda C."/>
            <person name="Hadaegh A."/>
            <person name="Iglesias-Rodriguez M.D."/>
            <person name="Jenkins J."/>
            <person name="Jones B.M."/>
            <person name="Lawson T."/>
            <person name="Leese F."/>
            <person name="Lindquist E."/>
            <person name="Lobanov A."/>
            <person name="Lomsadze A."/>
            <person name="Malik S.B."/>
            <person name="Marsh M.E."/>
            <person name="Mackinder L."/>
            <person name="Mock T."/>
            <person name="Mueller-Roeber B."/>
            <person name="Pagarete A."/>
            <person name="Parker M."/>
            <person name="Probert I."/>
            <person name="Quesneville H."/>
            <person name="Raines C."/>
            <person name="Rensing S.A."/>
            <person name="Riano-Pachon D.M."/>
            <person name="Richier S."/>
            <person name="Rokitta S."/>
            <person name="Shiraiwa Y."/>
            <person name="Soanes D.M."/>
            <person name="van der Giezen M."/>
            <person name="Wahlund T.M."/>
            <person name="Williams B."/>
            <person name="Wilson W."/>
            <person name="Wolfe G."/>
            <person name="Wurch L.L."/>
        </authorList>
    </citation>
    <scope>NUCLEOTIDE SEQUENCE</scope>
</reference>
<dbReference type="KEGG" id="ehx:EMIHUDRAFT_446403"/>
<name>A0A0D3I9A4_EMIH1</name>
<proteinExistence type="predicted"/>
<dbReference type="RefSeq" id="XP_005760268.1">
    <property type="nucleotide sequence ID" value="XM_005760211.1"/>
</dbReference>
<feature type="compositionally biased region" description="Acidic residues" evidence="1">
    <location>
        <begin position="124"/>
        <end position="145"/>
    </location>
</feature>
<reference evidence="2" key="2">
    <citation type="submission" date="2024-10" db="UniProtKB">
        <authorList>
            <consortium name="EnsemblProtists"/>
        </authorList>
    </citation>
    <scope>IDENTIFICATION</scope>
</reference>
<dbReference type="HOGENOM" id="CLU_515308_0_0_1"/>
<sequence>MVRLWEAKSGRRLGAMALKEQPFGCDVGVVGVRKGACDVAGCRTVAAVGDVDGRLYLLDLEEPLESRTQRGPFSPRGGDPAGGLEPREVMCSVVLLQGTGRAGARRGGGGGGGGGGGAAGDAVAAEDAEAADEAEEGGGEDDGDGEREGGGGRYTPLAEPVVIASAYRDGLITVSSASLDGWRSADAPPGARTAHESWRGALSFDVAEGALSFGGRDELPEQGGLGRLWQSGRLPLVSLADGGVQRGASALYAGWNLLGVAIDVETGQQRWASSPTAESAELDVFAVGETGEEPPPCVAGARLASYSPGWGLLALACRRTAALREPRCGRTVALWDPRCSSPGPVASATAPADGVGHAPFLAPDGGRAFRRQPCGCVHIDAGVDGHWSGHLLHLPPGPDEAIHLYDIRRLGRPAAERRERRRSPLPLVASISVARRHAGACFAAGADGLVAAAAAGHDKKAGASVRWATARLHLRRRTEAGGGDEAAEEAAARAAKAKAKEEAAAKKKKRVVTKGGGMKMKQGSSGRTG</sequence>
<accession>A0A0D3I9A4</accession>
<organism evidence="2 3">
    <name type="scientific">Emiliania huxleyi (strain CCMP1516)</name>
    <dbReference type="NCBI Taxonomy" id="280463"/>
    <lineage>
        <taxon>Eukaryota</taxon>
        <taxon>Haptista</taxon>
        <taxon>Haptophyta</taxon>
        <taxon>Prymnesiophyceae</taxon>
        <taxon>Isochrysidales</taxon>
        <taxon>Noelaerhabdaceae</taxon>
        <taxon>Emiliania</taxon>
    </lineage>
</organism>
<feature type="region of interest" description="Disordered" evidence="1">
    <location>
        <begin position="66"/>
        <end position="85"/>
    </location>
</feature>
<evidence type="ECO:0000313" key="3">
    <source>
        <dbReference type="Proteomes" id="UP000013827"/>
    </source>
</evidence>
<evidence type="ECO:0000313" key="2">
    <source>
        <dbReference type="EnsemblProtists" id="EOD07839"/>
    </source>
</evidence>